<dbReference type="SUPFAM" id="SSF55073">
    <property type="entry name" value="Nucleotide cyclase"/>
    <property type="match status" value="1"/>
</dbReference>
<dbReference type="InterPro" id="IPR050469">
    <property type="entry name" value="Diguanylate_Cyclase"/>
</dbReference>
<evidence type="ECO:0000259" key="3">
    <source>
        <dbReference type="PROSITE" id="PS50887"/>
    </source>
</evidence>
<dbReference type="InterPro" id="IPR000160">
    <property type="entry name" value="GGDEF_dom"/>
</dbReference>
<dbReference type="InterPro" id="IPR043128">
    <property type="entry name" value="Rev_trsase/Diguanyl_cyclase"/>
</dbReference>
<dbReference type="NCBIfam" id="TIGR00254">
    <property type="entry name" value="GGDEF"/>
    <property type="match status" value="1"/>
</dbReference>
<keyword evidence="4" id="KW-0548">Nucleotidyltransferase</keyword>
<protein>
    <submittedName>
        <fullName evidence="4">Diguanylate cyclase domain-containing protein</fullName>
        <ecNumber evidence="4">2.7.7.65</ecNumber>
    </submittedName>
</protein>
<dbReference type="Gene3D" id="3.30.70.270">
    <property type="match status" value="1"/>
</dbReference>
<dbReference type="CDD" id="cd01949">
    <property type="entry name" value="GGDEF"/>
    <property type="match status" value="1"/>
</dbReference>
<organism evidence="4 5">
    <name type="scientific">Tabrizicola soli</name>
    <dbReference type="NCBI Taxonomy" id="2185115"/>
    <lineage>
        <taxon>Bacteria</taxon>
        <taxon>Pseudomonadati</taxon>
        <taxon>Pseudomonadota</taxon>
        <taxon>Alphaproteobacteria</taxon>
        <taxon>Rhodobacterales</taxon>
        <taxon>Paracoccaceae</taxon>
        <taxon>Tabrizicola</taxon>
    </lineage>
</organism>
<dbReference type="EC" id="2.7.7.65" evidence="4"/>
<comment type="caution">
    <text evidence="4">The sequence shown here is derived from an EMBL/GenBank/DDBJ whole genome shotgun (WGS) entry which is preliminary data.</text>
</comment>
<dbReference type="Pfam" id="PF07701">
    <property type="entry name" value="HNOBA"/>
    <property type="match status" value="1"/>
</dbReference>
<reference evidence="5" key="1">
    <citation type="journal article" date="2019" name="Int. J. Syst. Evol. Microbiol.">
        <title>The Global Catalogue of Microorganisms (GCM) 10K type strain sequencing project: providing services to taxonomists for standard genome sequencing and annotation.</title>
        <authorList>
            <consortium name="The Broad Institute Genomics Platform"/>
            <consortium name="The Broad Institute Genome Sequencing Center for Infectious Disease"/>
            <person name="Wu L."/>
            <person name="Ma J."/>
        </authorList>
    </citation>
    <scope>NUCLEOTIDE SEQUENCE [LARGE SCALE GENOMIC DNA]</scope>
    <source>
        <strain evidence="5">KCTC 62102</strain>
    </source>
</reference>
<name>A0ABV7DVM7_9RHOB</name>
<dbReference type="PANTHER" id="PTHR45138">
    <property type="entry name" value="REGULATORY COMPONENTS OF SENSORY TRANSDUCTION SYSTEM"/>
    <property type="match status" value="1"/>
</dbReference>
<keyword evidence="1" id="KW-0547">Nucleotide-binding</keyword>
<keyword evidence="5" id="KW-1185">Reference proteome</keyword>
<evidence type="ECO:0000256" key="2">
    <source>
        <dbReference type="ARBA" id="ARBA00023293"/>
    </source>
</evidence>
<dbReference type="GO" id="GO:0052621">
    <property type="term" value="F:diguanylate cyclase activity"/>
    <property type="evidence" value="ECO:0007669"/>
    <property type="project" value="UniProtKB-EC"/>
</dbReference>
<proteinExistence type="predicted"/>
<dbReference type="Pfam" id="PF00990">
    <property type="entry name" value="GGDEF"/>
    <property type="match status" value="1"/>
</dbReference>
<dbReference type="PROSITE" id="PS50887">
    <property type="entry name" value="GGDEF"/>
    <property type="match status" value="1"/>
</dbReference>
<evidence type="ECO:0000313" key="5">
    <source>
        <dbReference type="Proteomes" id="UP001595445"/>
    </source>
</evidence>
<dbReference type="Gene3D" id="3.30.450.260">
    <property type="entry name" value="Haem NO binding associated domain"/>
    <property type="match status" value="1"/>
</dbReference>
<dbReference type="SMART" id="SM00267">
    <property type="entry name" value="GGDEF"/>
    <property type="match status" value="1"/>
</dbReference>
<keyword evidence="4" id="KW-0808">Transferase</keyword>
<dbReference type="Proteomes" id="UP001595445">
    <property type="component" value="Unassembled WGS sequence"/>
</dbReference>
<dbReference type="InterPro" id="IPR029787">
    <property type="entry name" value="Nucleotide_cyclase"/>
</dbReference>
<keyword evidence="2" id="KW-0141">cGMP biosynthesis</keyword>
<sequence length="330" mass="35904">MERDPDRPVPEQAMLARFMPMHLLLDREGRVLGAGPTLRRMLQRPDLAGARFEDLFEVRAPGGAVTADQVLARAGHRFRLVARNGVRAGLRGMGERLPDGRMLMNLSFGIDLIAAVRELGLTDADFVATDLAMELLYLAEANAAVTRELRGLNLRLEGARLAAEEEALTDPLTGLRNRRAADLVLARLCAARMPFGLLHLDLDYFKSVNDTLGHAAGDHVLEVVGRILRAELRVEDCAARIGGDEFLVLVVKRVDLQVLRGIADRIIQRISAPIPVAGKVAQVSASIGIVRSSDLAAPDPVRLMALADRALYAAKRAGRGRSIRLRSAAD</sequence>
<feature type="domain" description="GGDEF" evidence="3">
    <location>
        <begin position="193"/>
        <end position="327"/>
    </location>
</feature>
<dbReference type="InterPro" id="IPR042463">
    <property type="entry name" value="HNOB_dom_associated_sf"/>
</dbReference>
<dbReference type="RefSeq" id="WP_354001337.1">
    <property type="nucleotide sequence ID" value="NZ_JAEACP010000014.1"/>
</dbReference>
<dbReference type="InterPro" id="IPR011645">
    <property type="entry name" value="HNOB_dom_associated"/>
</dbReference>
<evidence type="ECO:0000313" key="4">
    <source>
        <dbReference type="EMBL" id="MFC3086113.1"/>
    </source>
</evidence>
<gene>
    <name evidence="4" type="ORF">ACFOD6_08630</name>
</gene>
<dbReference type="EMBL" id="JBHRSM010000015">
    <property type="protein sequence ID" value="MFC3086113.1"/>
    <property type="molecule type" value="Genomic_DNA"/>
</dbReference>
<dbReference type="PANTHER" id="PTHR45138:SF24">
    <property type="entry name" value="DIGUANYLATE CYCLASE DGCC-RELATED"/>
    <property type="match status" value="1"/>
</dbReference>
<accession>A0ABV7DVM7</accession>
<evidence type="ECO:0000256" key="1">
    <source>
        <dbReference type="ARBA" id="ARBA00022741"/>
    </source>
</evidence>